<gene>
    <name evidence="1" type="ORF">FN960_07065</name>
</gene>
<reference evidence="1 2" key="1">
    <citation type="submission" date="2019-07" db="EMBL/GenBank/DDBJ databases">
        <authorList>
            <person name="Park Y.J."/>
            <person name="Jeong S.E."/>
            <person name="Jung H.S."/>
        </authorList>
    </citation>
    <scope>NUCLEOTIDE SEQUENCE [LARGE SCALE GENOMIC DNA]</scope>
    <source>
        <strain evidence="2">P16(2019)</strain>
    </source>
</reference>
<evidence type="ECO:0000313" key="2">
    <source>
        <dbReference type="Proteomes" id="UP000318521"/>
    </source>
</evidence>
<dbReference type="RefSeq" id="WP_143847989.1">
    <property type="nucleotide sequence ID" value="NZ_VLXZ01000003.1"/>
</dbReference>
<dbReference type="Proteomes" id="UP000318521">
    <property type="component" value="Unassembled WGS sequence"/>
</dbReference>
<dbReference type="AlphaFoldDB" id="A0A554A1C8"/>
<name>A0A554A1C8_9BACI</name>
<dbReference type="EMBL" id="VLXZ01000003">
    <property type="protein sequence ID" value="TSB47489.1"/>
    <property type="molecule type" value="Genomic_DNA"/>
</dbReference>
<evidence type="ECO:0000313" key="1">
    <source>
        <dbReference type="EMBL" id="TSB47489.1"/>
    </source>
</evidence>
<accession>A0A554A1C8</accession>
<organism evidence="1 2">
    <name type="scientific">Alkalicoccobacillus porphyridii</name>
    <dbReference type="NCBI Taxonomy" id="2597270"/>
    <lineage>
        <taxon>Bacteria</taxon>
        <taxon>Bacillati</taxon>
        <taxon>Bacillota</taxon>
        <taxon>Bacilli</taxon>
        <taxon>Bacillales</taxon>
        <taxon>Bacillaceae</taxon>
        <taxon>Alkalicoccobacillus</taxon>
    </lineage>
</organism>
<proteinExistence type="predicted"/>
<sequence>MSSFSMIKKDQQFLVCNSDGVVLAEIHKLHAAPYEKGHAFIYKSKDNASAIHLGIKKGRLLFAQYLLQIESESYTLQDHKAKTLLYFAVSGKINGKQIDVEENWNEHIDLRVAGEKVAILKPYAIRSGANIDIVHEAKNELYLSILALFYFMYQIYKEETAFVEDLIEEALEF</sequence>
<dbReference type="OrthoDB" id="2388772at2"/>
<keyword evidence="2" id="KW-1185">Reference proteome</keyword>
<comment type="caution">
    <text evidence="1">The sequence shown here is derived from an EMBL/GenBank/DDBJ whole genome shotgun (WGS) entry which is preliminary data.</text>
</comment>
<protein>
    <submittedName>
        <fullName evidence="1">Uncharacterized protein</fullName>
    </submittedName>
</protein>